<dbReference type="InterPro" id="IPR002791">
    <property type="entry name" value="ARMT1-like_metal-bd"/>
</dbReference>
<dbReference type="EC" id="3.1.3.-" evidence="10"/>
<evidence type="ECO:0000256" key="2">
    <source>
        <dbReference type="ARBA" id="ARBA00001326"/>
    </source>
</evidence>
<evidence type="ECO:0000256" key="10">
    <source>
        <dbReference type="RuleBase" id="RU367030"/>
    </source>
</evidence>
<dbReference type="GO" id="GO:0051998">
    <property type="term" value="F:protein carboxyl O-methyltransferase activity"/>
    <property type="evidence" value="ECO:0007669"/>
    <property type="project" value="UniProtKB-UniRule"/>
</dbReference>
<dbReference type="OrthoDB" id="541375at2759"/>
<dbReference type="Pfam" id="PF01937">
    <property type="entry name" value="ARMT1-like_dom"/>
    <property type="match status" value="1"/>
</dbReference>
<protein>
    <recommendedName>
        <fullName evidence="10">Sugar phosphate phosphatase</fullName>
        <ecNumber evidence="10">2.1.1.-</ecNumber>
        <ecNumber evidence="10">3.1.3.-</ecNumber>
    </recommendedName>
</protein>
<keyword evidence="13" id="KW-1185">Reference proteome</keyword>
<keyword evidence="4" id="KW-0533">Nickel</keyword>
<dbReference type="GO" id="GO:0016791">
    <property type="term" value="F:phosphatase activity"/>
    <property type="evidence" value="ECO:0007669"/>
    <property type="project" value="TreeGrafter"/>
</dbReference>
<keyword evidence="10" id="KW-0489">Methyltransferase</keyword>
<evidence type="ECO:0000313" key="13">
    <source>
        <dbReference type="Proteomes" id="UP000518266"/>
    </source>
</evidence>
<dbReference type="GO" id="GO:0032259">
    <property type="term" value="P:methylation"/>
    <property type="evidence" value="ECO:0007669"/>
    <property type="project" value="UniProtKB-KW"/>
</dbReference>
<dbReference type="GO" id="GO:0006974">
    <property type="term" value="P:DNA damage response"/>
    <property type="evidence" value="ECO:0007669"/>
    <property type="project" value="TreeGrafter"/>
</dbReference>
<sequence>MAADAPDLYANLQGADLVLFKGDLNYRKLVGDRDWDHTVLGLRLCSLRTLKANVQVGLQPGQAEKLTSHEPDWMTCSKYAVIQFYSSKAEQKD</sequence>
<keyword evidence="7 10" id="KW-0464">Manganese</keyword>
<feature type="domain" description="Damage-control phosphatase ARMT1-like metal-binding" evidence="11">
    <location>
        <begin position="5"/>
        <end position="66"/>
    </location>
</feature>
<dbReference type="EC" id="2.1.1.-" evidence="10"/>
<comment type="catalytic activity">
    <reaction evidence="1 10">
        <text>L-glutamyl-[protein] + S-adenosyl-L-methionine = [protein]-L-glutamate 5-O-methyl ester + S-adenosyl-L-homocysteine</text>
        <dbReference type="Rhea" id="RHEA:24452"/>
        <dbReference type="Rhea" id="RHEA-COMP:10208"/>
        <dbReference type="Rhea" id="RHEA-COMP:10311"/>
        <dbReference type="ChEBI" id="CHEBI:29973"/>
        <dbReference type="ChEBI" id="CHEBI:57856"/>
        <dbReference type="ChEBI" id="CHEBI:59789"/>
        <dbReference type="ChEBI" id="CHEBI:82795"/>
    </reaction>
</comment>
<dbReference type="SUPFAM" id="SSF111321">
    <property type="entry name" value="AF1104-like"/>
    <property type="match status" value="1"/>
</dbReference>
<comment type="similarity">
    <text evidence="3 10">Belongs to the damage-control phosphatase family. Sugar phosphate phosphatase III subfamily.</text>
</comment>
<evidence type="ECO:0000259" key="11">
    <source>
        <dbReference type="Pfam" id="PF01937"/>
    </source>
</evidence>
<dbReference type="PANTHER" id="PTHR12260:SF6">
    <property type="entry name" value="DAMAGE-CONTROL PHOSPHATASE ARMT1"/>
    <property type="match status" value="1"/>
</dbReference>
<dbReference type="AlphaFoldDB" id="A0A7J5YN85"/>
<comment type="domain">
    <text evidence="10">Subfamily III proteins have a conserved RTxK motif about 40-50 residues from the C-terminus; the threonine may be replaced by serine or cysteine.</text>
</comment>
<evidence type="ECO:0000256" key="9">
    <source>
        <dbReference type="ARBA" id="ARBA00048809"/>
    </source>
</evidence>
<accession>A0A7J5YN85</accession>
<evidence type="ECO:0000256" key="7">
    <source>
        <dbReference type="ARBA" id="ARBA00023211"/>
    </source>
</evidence>
<reference evidence="12 13" key="1">
    <citation type="submission" date="2020-03" db="EMBL/GenBank/DDBJ databases">
        <title>Dissostichus mawsoni Genome sequencing and assembly.</title>
        <authorList>
            <person name="Park H."/>
        </authorList>
    </citation>
    <scope>NUCLEOTIDE SEQUENCE [LARGE SCALE GENOMIC DNA]</scope>
    <source>
        <strain evidence="12">DM0001</strain>
        <tissue evidence="12">Muscle</tissue>
    </source>
</reference>
<comment type="cofactor">
    <cofactor evidence="10">
        <name>Mn(2+)</name>
        <dbReference type="ChEBI" id="CHEBI:29035"/>
    </cofactor>
    <cofactor evidence="10">
        <name>Ni(2+)</name>
        <dbReference type="ChEBI" id="CHEBI:49786"/>
    </cofactor>
</comment>
<evidence type="ECO:0000256" key="4">
    <source>
        <dbReference type="ARBA" id="ARBA00022596"/>
    </source>
</evidence>
<organism evidence="12 13">
    <name type="scientific">Dissostichus mawsoni</name>
    <name type="common">Antarctic cod</name>
    <dbReference type="NCBI Taxonomy" id="36200"/>
    <lineage>
        <taxon>Eukaryota</taxon>
        <taxon>Metazoa</taxon>
        <taxon>Chordata</taxon>
        <taxon>Craniata</taxon>
        <taxon>Vertebrata</taxon>
        <taxon>Euteleostomi</taxon>
        <taxon>Actinopterygii</taxon>
        <taxon>Neopterygii</taxon>
        <taxon>Teleostei</taxon>
        <taxon>Neoteleostei</taxon>
        <taxon>Acanthomorphata</taxon>
        <taxon>Eupercaria</taxon>
        <taxon>Perciformes</taxon>
        <taxon>Notothenioidei</taxon>
        <taxon>Nototheniidae</taxon>
        <taxon>Dissostichus</taxon>
    </lineage>
</organism>
<dbReference type="EMBL" id="JAAKFY010000011">
    <property type="protein sequence ID" value="KAF3849907.1"/>
    <property type="molecule type" value="Genomic_DNA"/>
</dbReference>
<comment type="catalytic activity">
    <reaction evidence="9 10">
        <text>beta-D-fructose 6-phosphate = dihydroxyacetone + D-glyceraldehyde 3-phosphate</text>
        <dbReference type="Rhea" id="RHEA:28002"/>
        <dbReference type="ChEBI" id="CHEBI:16016"/>
        <dbReference type="ChEBI" id="CHEBI:57634"/>
        <dbReference type="ChEBI" id="CHEBI:59776"/>
    </reaction>
</comment>
<keyword evidence="5 10" id="KW-0479">Metal-binding</keyword>
<dbReference type="InterPro" id="IPR036075">
    <property type="entry name" value="ARMT-1-like_metal-bd_sf"/>
</dbReference>
<comment type="catalytic activity">
    <reaction evidence="2 10">
        <text>beta-D-fructose 1-phosphate + H2O = D-fructose + phosphate</text>
        <dbReference type="Rhea" id="RHEA:35603"/>
        <dbReference type="ChEBI" id="CHEBI:15377"/>
        <dbReference type="ChEBI" id="CHEBI:37721"/>
        <dbReference type="ChEBI" id="CHEBI:43474"/>
        <dbReference type="ChEBI" id="CHEBI:138881"/>
    </reaction>
</comment>
<evidence type="ECO:0000256" key="5">
    <source>
        <dbReference type="ARBA" id="ARBA00022723"/>
    </source>
</evidence>
<evidence type="ECO:0000313" key="12">
    <source>
        <dbReference type="EMBL" id="KAF3849907.1"/>
    </source>
</evidence>
<keyword evidence="6 10" id="KW-0378">Hydrolase</keyword>
<comment type="caution">
    <text evidence="12">The sequence shown here is derived from an EMBL/GenBank/DDBJ whole genome shotgun (WGS) entry which is preliminary data.</text>
</comment>
<name>A0A7J5YN85_DISMA</name>
<gene>
    <name evidence="12" type="ORF">F7725_019626</name>
</gene>
<proteinExistence type="inferred from homology"/>
<dbReference type="GO" id="GO:0005634">
    <property type="term" value="C:nucleus"/>
    <property type="evidence" value="ECO:0007669"/>
    <property type="project" value="TreeGrafter"/>
</dbReference>
<dbReference type="Proteomes" id="UP000518266">
    <property type="component" value="Unassembled WGS sequence"/>
</dbReference>
<keyword evidence="10" id="KW-0808">Transferase</keyword>
<evidence type="ECO:0000256" key="1">
    <source>
        <dbReference type="ARBA" id="ARBA00000807"/>
    </source>
</evidence>
<evidence type="ECO:0000256" key="3">
    <source>
        <dbReference type="ARBA" id="ARBA00009519"/>
    </source>
</evidence>
<dbReference type="PANTHER" id="PTHR12260">
    <property type="entry name" value="DAMAGE-CONTROL PHOSPHATASE ARMT1"/>
    <property type="match status" value="1"/>
</dbReference>
<dbReference type="GO" id="GO:0046872">
    <property type="term" value="F:metal ion binding"/>
    <property type="evidence" value="ECO:0007669"/>
    <property type="project" value="UniProtKB-UniRule"/>
</dbReference>
<evidence type="ECO:0000256" key="6">
    <source>
        <dbReference type="ARBA" id="ARBA00022801"/>
    </source>
</evidence>
<evidence type="ECO:0000256" key="8">
    <source>
        <dbReference type="ARBA" id="ARBA00045980"/>
    </source>
</evidence>
<dbReference type="InterPro" id="IPR039763">
    <property type="entry name" value="ARMT1"/>
</dbReference>
<comment type="function">
    <text evidence="8 10">Metal-dependent phosphatase that shows phosphatase activity against several substrates, including fructose-1-phosphate and fructose-6-phosphate. Its preference for fructose-1-phosphate, a strong glycating agent that causes DNA damage rather than a canonical yeast metabolite, suggests a damage-control function in hexose phosphate metabolism. Has also been shown to have O-methyltransferase activity that methylates glutamate residues of target proteins to form gamma-glutamyl methyl ester residues. Possibly methylates PCNA, suggesting it is involved in the DNA damage response.</text>
</comment>